<dbReference type="EMBL" id="FPHY01000153">
    <property type="protein sequence ID" value="SFV87124.1"/>
    <property type="molecule type" value="Genomic_DNA"/>
</dbReference>
<protein>
    <submittedName>
        <fullName evidence="1">Mobile element protein</fullName>
    </submittedName>
</protein>
<evidence type="ECO:0000313" key="1">
    <source>
        <dbReference type="EMBL" id="SFV87124.1"/>
    </source>
</evidence>
<organism evidence="1">
    <name type="scientific">hydrothermal vent metagenome</name>
    <dbReference type="NCBI Taxonomy" id="652676"/>
    <lineage>
        <taxon>unclassified sequences</taxon>
        <taxon>metagenomes</taxon>
        <taxon>ecological metagenomes</taxon>
    </lineage>
</organism>
<dbReference type="AlphaFoldDB" id="A0A1W1DZH2"/>
<reference evidence="1" key="1">
    <citation type="submission" date="2016-10" db="EMBL/GenBank/DDBJ databases">
        <authorList>
            <person name="de Groot N.N."/>
        </authorList>
    </citation>
    <scope>NUCLEOTIDE SEQUENCE</scope>
</reference>
<sequence length="53" mass="6204">MDKKIKISTETTYRFVLQNKAVGGVLYQYLRHQHISILIQNKFQRLSLRTPAG</sequence>
<gene>
    <name evidence="1" type="ORF">MNB_SUP05-SYMBIONT-4-1128</name>
</gene>
<name>A0A1W1DZH2_9ZZZZ</name>
<accession>A0A1W1DZH2</accession>
<proteinExistence type="predicted"/>